<dbReference type="Pfam" id="PF00676">
    <property type="entry name" value="E1_dh"/>
    <property type="match status" value="1"/>
</dbReference>
<reference evidence="5 6" key="1">
    <citation type="journal article" date="2016" name="Genome Announc.">
        <title>Draft Genome Sequence of the Anaerobic Ammonium-Oxidizing Bacterium 'Candidatus Brocadia sp. 40'.</title>
        <authorList>
            <person name="Ali M."/>
            <person name="Haroon M.F."/>
            <person name="Narita Y."/>
            <person name="Zhang L."/>
            <person name="Rangel Shaw D."/>
            <person name="Okabe S."/>
            <person name="Saikaly P.E."/>
        </authorList>
    </citation>
    <scope>NUCLEOTIDE SEQUENCE [LARGE SCALE GENOMIC DNA]</scope>
    <source>
        <strain evidence="5 6">40</strain>
    </source>
</reference>
<evidence type="ECO:0000256" key="1">
    <source>
        <dbReference type="ARBA" id="ARBA00001964"/>
    </source>
</evidence>
<dbReference type="AlphaFoldDB" id="A0A1V6LYG6"/>
<comment type="caution">
    <text evidence="5">The sequence shown here is derived from an EMBL/GenBank/DDBJ whole genome shotgun (WGS) entry which is preliminary data.</text>
</comment>
<evidence type="ECO:0000313" key="6">
    <source>
        <dbReference type="Proteomes" id="UP000242219"/>
    </source>
</evidence>
<dbReference type="GO" id="GO:0004739">
    <property type="term" value="F:pyruvate dehydrogenase (acetyl-transferring) activity"/>
    <property type="evidence" value="ECO:0007669"/>
    <property type="project" value="TreeGrafter"/>
</dbReference>
<keyword evidence="3" id="KW-0786">Thiamine pyrophosphate</keyword>
<keyword evidence="5" id="KW-0670">Pyruvate</keyword>
<dbReference type="Gene3D" id="3.40.50.970">
    <property type="match status" value="1"/>
</dbReference>
<gene>
    <name evidence="5" type="ORF">BIY37_09655</name>
</gene>
<comment type="cofactor">
    <cofactor evidence="1">
        <name>thiamine diphosphate</name>
        <dbReference type="ChEBI" id="CHEBI:58937"/>
    </cofactor>
</comment>
<dbReference type="SUPFAM" id="SSF52518">
    <property type="entry name" value="Thiamin diphosphate-binding fold (THDP-binding)"/>
    <property type="match status" value="1"/>
</dbReference>
<dbReference type="RefSeq" id="WP_070067617.1">
    <property type="nucleotide sequence ID" value="NZ_MJUW02000101.1"/>
</dbReference>
<keyword evidence="6" id="KW-1185">Reference proteome</keyword>
<dbReference type="InterPro" id="IPR050642">
    <property type="entry name" value="PDH_E1_Alpha_Subunit"/>
</dbReference>
<dbReference type="InterPro" id="IPR001017">
    <property type="entry name" value="DH_E1"/>
</dbReference>
<dbReference type="EMBL" id="MJUW02000101">
    <property type="protein sequence ID" value="OQD45171.1"/>
    <property type="molecule type" value="Genomic_DNA"/>
</dbReference>
<dbReference type="PANTHER" id="PTHR11516:SF41">
    <property type="entry name" value="3-METHYL-2-OXOBUTANOATE DEHYDROGENASE SUBUNIT ALPHA"/>
    <property type="match status" value="1"/>
</dbReference>
<organism evidence="5 6">
    <name type="scientific">Candidatus Brocadia sapporoensis</name>
    <dbReference type="NCBI Taxonomy" id="392547"/>
    <lineage>
        <taxon>Bacteria</taxon>
        <taxon>Pseudomonadati</taxon>
        <taxon>Planctomycetota</taxon>
        <taxon>Candidatus Brocadiia</taxon>
        <taxon>Candidatus Brocadiales</taxon>
        <taxon>Candidatus Brocadiaceae</taxon>
        <taxon>Candidatus Brocadia</taxon>
    </lineage>
</organism>
<evidence type="ECO:0000256" key="2">
    <source>
        <dbReference type="ARBA" id="ARBA00023002"/>
    </source>
</evidence>
<sequence>MMDIKREDLLQLYYYLKLTRRLEDRATSLYHQGKILGGVWTSNGTEAVSVGYGYALEKNDIAAPYFRDMGVFLIRGITAKRIMAQYLGKKTGVTGGKEGNVHVGDLHFGVFGFPSHLTDNYPVGAGAALAFKMRGEKRVVAACTGDGGTSRGDFHEGMNIAAVRKLPIVFICNNNQYAYSTPLKLQMAIKNVAERALAYGMPSKIVDGNNVVEVYAAAKEAYEVARNGGGPTFIECKTMRMHGHSEHDSAKYVPRELLEEWKKKDPILYMETYLVGNQIAKKEELDSIDLRVKKEIEEAEVFAEESPYSEPEDVLKGLYATPVEE</sequence>
<evidence type="ECO:0000313" key="5">
    <source>
        <dbReference type="EMBL" id="OQD45171.1"/>
    </source>
</evidence>
<accession>A0A1V6LYG6</accession>
<dbReference type="PANTHER" id="PTHR11516">
    <property type="entry name" value="PYRUVATE DEHYDROGENASE E1 COMPONENT, ALPHA SUBUNIT BACTERIAL AND ORGANELLAR"/>
    <property type="match status" value="1"/>
</dbReference>
<keyword evidence="2" id="KW-0560">Oxidoreductase</keyword>
<protein>
    <submittedName>
        <fullName evidence="5">Pyruvate dehydrogenase</fullName>
    </submittedName>
</protein>
<dbReference type="CDD" id="cd02000">
    <property type="entry name" value="TPP_E1_PDC_ADC_BCADC"/>
    <property type="match status" value="1"/>
</dbReference>
<proteinExistence type="predicted"/>
<feature type="domain" description="Dehydrogenase E1 component" evidence="4">
    <location>
        <begin position="16"/>
        <end position="312"/>
    </location>
</feature>
<evidence type="ECO:0000256" key="3">
    <source>
        <dbReference type="ARBA" id="ARBA00023052"/>
    </source>
</evidence>
<dbReference type="InterPro" id="IPR029061">
    <property type="entry name" value="THDP-binding"/>
</dbReference>
<dbReference type="GO" id="GO:0006086">
    <property type="term" value="P:pyruvate decarboxylation to acetyl-CoA"/>
    <property type="evidence" value="ECO:0007669"/>
    <property type="project" value="TreeGrafter"/>
</dbReference>
<name>A0A1V6LYG6_9BACT</name>
<evidence type="ECO:0000259" key="4">
    <source>
        <dbReference type="Pfam" id="PF00676"/>
    </source>
</evidence>
<dbReference type="Proteomes" id="UP000242219">
    <property type="component" value="Unassembled WGS sequence"/>
</dbReference>